<comment type="caution">
    <text evidence="2">The sequence shown here is derived from an EMBL/GenBank/DDBJ whole genome shotgun (WGS) entry which is preliminary data.</text>
</comment>
<gene>
    <name evidence="2" type="ORF">CTheo_8790</name>
</gene>
<reference evidence="2 3" key="1">
    <citation type="journal article" date="2019" name="Fungal Biol. Biotechnol.">
        <title>Draft genome sequence of fastidious pathogen Ceratobasidium theobromae, which causes vascular-streak dieback in Theobroma cacao.</title>
        <authorList>
            <person name="Ali S.S."/>
            <person name="Asman A."/>
            <person name="Shao J."/>
            <person name="Firmansyah A.P."/>
            <person name="Susilo A.W."/>
            <person name="Rosmana A."/>
            <person name="McMahon P."/>
            <person name="Junaid M."/>
            <person name="Guest D."/>
            <person name="Kheng T.Y."/>
            <person name="Meinhardt L.W."/>
            <person name="Bailey B.A."/>
        </authorList>
    </citation>
    <scope>NUCLEOTIDE SEQUENCE [LARGE SCALE GENOMIC DNA]</scope>
    <source>
        <strain evidence="2 3">CT2</strain>
    </source>
</reference>
<evidence type="ECO:0000313" key="3">
    <source>
        <dbReference type="Proteomes" id="UP000383932"/>
    </source>
</evidence>
<keyword evidence="2" id="KW-0378">Hydrolase</keyword>
<proteinExistence type="predicted"/>
<dbReference type="AlphaFoldDB" id="A0A5N5Q8N8"/>
<dbReference type="EMBL" id="SSOP01000797">
    <property type="protein sequence ID" value="KAB5587767.1"/>
    <property type="molecule type" value="Genomic_DNA"/>
</dbReference>
<dbReference type="GO" id="GO:0004386">
    <property type="term" value="F:helicase activity"/>
    <property type="evidence" value="ECO:0007669"/>
    <property type="project" value="UniProtKB-KW"/>
</dbReference>
<keyword evidence="3" id="KW-1185">Reference proteome</keyword>
<feature type="compositionally biased region" description="Polar residues" evidence="1">
    <location>
        <begin position="58"/>
        <end position="72"/>
    </location>
</feature>
<evidence type="ECO:0000256" key="1">
    <source>
        <dbReference type="SAM" id="MobiDB-lite"/>
    </source>
</evidence>
<organism evidence="2 3">
    <name type="scientific">Ceratobasidium theobromae</name>
    <dbReference type="NCBI Taxonomy" id="1582974"/>
    <lineage>
        <taxon>Eukaryota</taxon>
        <taxon>Fungi</taxon>
        <taxon>Dikarya</taxon>
        <taxon>Basidiomycota</taxon>
        <taxon>Agaricomycotina</taxon>
        <taxon>Agaricomycetes</taxon>
        <taxon>Cantharellales</taxon>
        <taxon>Ceratobasidiaceae</taxon>
        <taxon>Ceratobasidium</taxon>
    </lineage>
</organism>
<name>A0A5N5Q8N8_9AGAM</name>
<accession>A0A5N5Q8N8</accession>
<keyword evidence="2" id="KW-0067">ATP-binding</keyword>
<protein>
    <submittedName>
        <fullName evidence="2">DNA helicase INO80</fullName>
    </submittedName>
</protein>
<dbReference type="OrthoDB" id="3282042at2759"/>
<evidence type="ECO:0000313" key="2">
    <source>
        <dbReference type="EMBL" id="KAB5587767.1"/>
    </source>
</evidence>
<sequence>MAPRPRVKCACKCGQLVTTEIEGKHLLQKYYTKTLLVPAKLQRQRSKRDAAPPAPGMSLSTPPEQYATGSTSDLHHDTTSPNPPDINDVPDSGDHELLWAQVLRSRVQIQEEDVGSSELSAATGFVSQTDSDASAEPNDPPEGQFNPATYGISPGELLRKERIVQSVLDAQSIAIEKGFYLSYFSL</sequence>
<feature type="region of interest" description="Disordered" evidence="1">
    <location>
        <begin position="127"/>
        <end position="152"/>
    </location>
</feature>
<feature type="region of interest" description="Disordered" evidence="1">
    <location>
        <begin position="41"/>
        <end position="93"/>
    </location>
</feature>
<keyword evidence="2" id="KW-0347">Helicase</keyword>
<dbReference type="Proteomes" id="UP000383932">
    <property type="component" value="Unassembled WGS sequence"/>
</dbReference>
<keyword evidence="2" id="KW-0547">Nucleotide-binding</keyword>